<name>A0ABZ1UBY7_9ACTN</name>
<dbReference type="RefSeq" id="WP_328958144.1">
    <property type="nucleotide sequence ID" value="NZ_CP108110.1"/>
</dbReference>
<proteinExistence type="predicted"/>
<evidence type="ECO:0000313" key="3">
    <source>
        <dbReference type="Proteomes" id="UP001432222"/>
    </source>
</evidence>
<sequence length="202" mass="20332">MGRPLRLAGAAVLLTTAALATACTGDGATPSEAGAPWALDGLAAAPAAPFVQASVDAPPAKGTAKILGIAEVEGTDVVLAVRNDICQVAFLTVPLTQAAATAAASVGAERPTGSVYSDSHQGFPGNVLTGKHTQASAQFPPFRFVAVGCSERAMAVRVEGAGASAEARNKAGDSLRTWRDGQDLVMTVGNPEAIRREPAPTS</sequence>
<keyword evidence="1" id="KW-0732">Signal</keyword>
<gene>
    <name evidence="2" type="ORF">OHA16_34210</name>
</gene>
<feature type="signal peptide" evidence="1">
    <location>
        <begin position="1"/>
        <end position="22"/>
    </location>
</feature>
<dbReference type="EMBL" id="CP108110">
    <property type="protein sequence ID" value="WUQ87586.1"/>
    <property type="molecule type" value="Genomic_DNA"/>
</dbReference>
<evidence type="ECO:0000313" key="2">
    <source>
        <dbReference type="EMBL" id="WUQ87586.1"/>
    </source>
</evidence>
<dbReference type="PROSITE" id="PS51257">
    <property type="entry name" value="PROKAR_LIPOPROTEIN"/>
    <property type="match status" value="1"/>
</dbReference>
<keyword evidence="3" id="KW-1185">Reference proteome</keyword>
<dbReference type="Proteomes" id="UP001432222">
    <property type="component" value="Chromosome"/>
</dbReference>
<reference evidence="2" key="1">
    <citation type="submission" date="2022-10" db="EMBL/GenBank/DDBJ databases">
        <title>The complete genomes of actinobacterial strains from the NBC collection.</title>
        <authorList>
            <person name="Joergensen T.S."/>
            <person name="Alvarez Arevalo M."/>
            <person name="Sterndorff E.B."/>
            <person name="Faurdal D."/>
            <person name="Vuksanovic O."/>
            <person name="Mourched A.-S."/>
            <person name="Charusanti P."/>
            <person name="Shaw S."/>
            <person name="Blin K."/>
            <person name="Weber T."/>
        </authorList>
    </citation>
    <scope>NUCLEOTIDE SEQUENCE</scope>
    <source>
        <strain evidence="2">NBC_00222</strain>
    </source>
</reference>
<feature type="chain" id="PRO_5046056402" description="Lipoprotein" evidence="1">
    <location>
        <begin position="23"/>
        <end position="202"/>
    </location>
</feature>
<protein>
    <recommendedName>
        <fullName evidence="4">Lipoprotein</fullName>
    </recommendedName>
</protein>
<accession>A0ABZ1UBY7</accession>
<evidence type="ECO:0000256" key="1">
    <source>
        <dbReference type="SAM" id="SignalP"/>
    </source>
</evidence>
<organism evidence="2 3">
    <name type="scientific">Kitasatospora purpeofusca</name>
    <dbReference type="NCBI Taxonomy" id="67352"/>
    <lineage>
        <taxon>Bacteria</taxon>
        <taxon>Bacillati</taxon>
        <taxon>Actinomycetota</taxon>
        <taxon>Actinomycetes</taxon>
        <taxon>Kitasatosporales</taxon>
        <taxon>Streptomycetaceae</taxon>
        <taxon>Kitasatospora</taxon>
    </lineage>
</organism>
<evidence type="ECO:0008006" key="4">
    <source>
        <dbReference type="Google" id="ProtNLM"/>
    </source>
</evidence>